<dbReference type="Pfam" id="PF14622">
    <property type="entry name" value="Ribonucleas_3_3"/>
    <property type="match status" value="1"/>
</dbReference>
<evidence type="ECO:0000259" key="2">
    <source>
        <dbReference type="PROSITE" id="PS50142"/>
    </source>
</evidence>
<gene>
    <name evidence="3" type="ORF">LCGC14_3054410</name>
</gene>
<dbReference type="PROSITE" id="PS00517">
    <property type="entry name" value="RNASE_3_1"/>
    <property type="match status" value="1"/>
</dbReference>
<protein>
    <recommendedName>
        <fullName evidence="2">RNase III domain-containing protein</fullName>
    </recommendedName>
</protein>
<comment type="caution">
    <text evidence="3">The sequence shown here is derived from an EMBL/GenBank/DDBJ whole genome shotgun (WGS) entry which is preliminary data.</text>
</comment>
<feature type="domain" description="RNase III" evidence="2">
    <location>
        <begin position="6"/>
        <end position="81"/>
    </location>
</feature>
<dbReference type="PANTHER" id="PTHR14950:SF37">
    <property type="entry name" value="ENDORIBONUCLEASE DICER"/>
    <property type="match status" value="1"/>
</dbReference>
<sequence>MKPIDFSELEKKLAHEFKDRHFIFEALCHRSFVNEQFDPDLRDNERLEFLGDAVLNLVIGHMLMQYYPDLEEGSLSRLRSN</sequence>
<dbReference type="InterPro" id="IPR036389">
    <property type="entry name" value="RNase_III_sf"/>
</dbReference>
<evidence type="ECO:0000256" key="1">
    <source>
        <dbReference type="ARBA" id="ARBA00022801"/>
    </source>
</evidence>
<reference evidence="3" key="1">
    <citation type="journal article" date="2015" name="Nature">
        <title>Complex archaea that bridge the gap between prokaryotes and eukaryotes.</title>
        <authorList>
            <person name="Spang A."/>
            <person name="Saw J.H."/>
            <person name="Jorgensen S.L."/>
            <person name="Zaremba-Niedzwiedzka K."/>
            <person name="Martijn J."/>
            <person name="Lind A.E."/>
            <person name="van Eijk R."/>
            <person name="Schleper C."/>
            <person name="Guy L."/>
            <person name="Ettema T.J."/>
        </authorList>
    </citation>
    <scope>NUCLEOTIDE SEQUENCE</scope>
</reference>
<dbReference type="PANTHER" id="PTHR14950">
    <property type="entry name" value="DICER-RELATED"/>
    <property type="match status" value="1"/>
</dbReference>
<accession>A0A0F8YTN5</accession>
<dbReference type="GO" id="GO:0004525">
    <property type="term" value="F:ribonuclease III activity"/>
    <property type="evidence" value="ECO:0007669"/>
    <property type="project" value="InterPro"/>
</dbReference>
<dbReference type="EMBL" id="LAZR01064476">
    <property type="protein sequence ID" value="KKK57444.1"/>
    <property type="molecule type" value="Genomic_DNA"/>
</dbReference>
<dbReference type="Gene3D" id="1.10.1520.10">
    <property type="entry name" value="Ribonuclease III domain"/>
    <property type="match status" value="1"/>
</dbReference>
<dbReference type="AlphaFoldDB" id="A0A0F8YTN5"/>
<keyword evidence="1" id="KW-0378">Hydrolase</keyword>
<dbReference type="PROSITE" id="PS50142">
    <property type="entry name" value="RNASE_3_2"/>
    <property type="match status" value="1"/>
</dbReference>
<feature type="non-terminal residue" evidence="3">
    <location>
        <position position="81"/>
    </location>
</feature>
<proteinExistence type="predicted"/>
<evidence type="ECO:0000313" key="3">
    <source>
        <dbReference type="EMBL" id="KKK57444.1"/>
    </source>
</evidence>
<dbReference type="InterPro" id="IPR000999">
    <property type="entry name" value="RNase_III_dom"/>
</dbReference>
<organism evidence="3">
    <name type="scientific">marine sediment metagenome</name>
    <dbReference type="NCBI Taxonomy" id="412755"/>
    <lineage>
        <taxon>unclassified sequences</taxon>
        <taxon>metagenomes</taxon>
        <taxon>ecological metagenomes</taxon>
    </lineage>
</organism>
<dbReference type="SUPFAM" id="SSF69065">
    <property type="entry name" value="RNase III domain-like"/>
    <property type="match status" value="1"/>
</dbReference>
<dbReference type="CDD" id="cd00593">
    <property type="entry name" value="RIBOc"/>
    <property type="match status" value="1"/>
</dbReference>
<dbReference type="GO" id="GO:0006396">
    <property type="term" value="P:RNA processing"/>
    <property type="evidence" value="ECO:0007669"/>
    <property type="project" value="InterPro"/>
</dbReference>
<name>A0A0F8YTN5_9ZZZZ</name>